<dbReference type="GO" id="GO:0005741">
    <property type="term" value="C:mitochondrial outer membrane"/>
    <property type="evidence" value="ECO:0007669"/>
    <property type="project" value="UniProtKB-SubCell"/>
</dbReference>
<evidence type="ECO:0000256" key="8">
    <source>
        <dbReference type="ARBA" id="ARBA00023136"/>
    </source>
</evidence>
<dbReference type="PANTHER" id="PTHR46208">
    <property type="entry name" value="MITOCHONDRIAL IMPORT RECEPTOR SUBUNIT TOM70"/>
    <property type="match status" value="1"/>
</dbReference>
<dbReference type="VEuPathDB" id="VectorBase:LDEU014541"/>
<dbReference type="InterPro" id="IPR019734">
    <property type="entry name" value="TPR_rpt"/>
</dbReference>
<keyword evidence="4" id="KW-1000">Mitochondrion outer membrane</keyword>
<evidence type="ECO:0000256" key="7">
    <source>
        <dbReference type="ARBA" id="ARBA00023128"/>
    </source>
</evidence>
<dbReference type="GO" id="GO:0030150">
    <property type="term" value="P:protein import into mitochondrial matrix"/>
    <property type="evidence" value="ECO:0007669"/>
    <property type="project" value="TreeGrafter"/>
</dbReference>
<dbReference type="Proteomes" id="UP000288716">
    <property type="component" value="Unassembled WGS sequence"/>
</dbReference>
<organism evidence="11 12">
    <name type="scientific">Leptotrombidium deliense</name>
    <dbReference type="NCBI Taxonomy" id="299467"/>
    <lineage>
        <taxon>Eukaryota</taxon>
        <taxon>Metazoa</taxon>
        <taxon>Ecdysozoa</taxon>
        <taxon>Arthropoda</taxon>
        <taxon>Chelicerata</taxon>
        <taxon>Arachnida</taxon>
        <taxon>Acari</taxon>
        <taxon>Acariformes</taxon>
        <taxon>Trombidiformes</taxon>
        <taxon>Prostigmata</taxon>
        <taxon>Anystina</taxon>
        <taxon>Parasitengona</taxon>
        <taxon>Trombiculoidea</taxon>
        <taxon>Trombiculidae</taxon>
        <taxon>Leptotrombidium</taxon>
    </lineage>
</organism>
<keyword evidence="6" id="KW-1133">Transmembrane helix</keyword>
<dbReference type="GO" id="GO:0045039">
    <property type="term" value="P:protein insertion into mitochondrial inner membrane"/>
    <property type="evidence" value="ECO:0007669"/>
    <property type="project" value="TreeGrafter"/>
</dbReference>
<evidence type="ECO:0000313" key="12">
    <source>
        <dbReference type="Proteomes" id="UP000288716"/>
    </source>
</evidence>
<dbReference type="InterPro" id="IPR011990">
    <property type="entry name" value="TPR-like_helical_dom_sf"/>
</dbReference>
<dbReference type="PROSITE" id="PS50005">
    <property type="entry name" value="TPR"/>
    <property type="match status" value="1"/>
</dbReference>
<protein>
    <submittedName>
        <fullName evidence="11">Mitochondrial import receptor subunit tom-70-like protein</fullName>
    </submittedName>
</protein>
<evidence type="ECO:0000256" key="2">
    <source>
        <dbReference type="ARBA" id="ARBA00022692"/>
    </source>
</evidence>
<dbReference type="SUPFAM" id="SSF48452">
    <property type="entry name" value="TPR-like"/>
    <property type="match status" value="1"/>
</dbReference>
<feature type="repeat" description="TPR" evidence="10">
    <location>
        <begin position="52"/>
        <end position="85"/>
    </location>
</feature>
<dbReference type="EMBL" id="NCKV01062337">
    <property type="protein sequence ID" value="RWR99741.1"/>
    <property type="molecule type" value="Genomic_DNA"/>
</dbReference>
<dbReference type="STRING" id="299467.A0A443Q9N0"/>
<dbReference type="OrthoDB" id="2942533at2759"/>
<evidence type="ECO:0000256" key="5">
    <source>
        <dbReference type="ARBA" id="ARBA00022803"/>
    </source>
</evidence>
<dbReference type="GO" id="GO:0030943">
    <property type="term" value="F:mitochondrion targeting sequence binding"/>
    <property type="evidence" value="ECO:0007669"/>
    <property type="project" value="TreeGrafter"/>
</dbReference>
<keyword evidence="5 10" id="KW-0802">TPR repeat</keyword>
<keyword evidence="2" id="KW-0812">Transmembrane</keyword>
<proteinExistence type="inferred from homology"/>
<accession>A0A443Q9N0</accession>
<dbReference type="Pfam" id="PF13181">
    <property type="entry name" value="TPR_8"/>
    <property type="match status" value="1"/>
</dbReference>
<dbReference type="Gene3D" id="1.25.40.10">
    <property type="entry name" value="Tetratricopeptide repeat domain"/>
    <property type="match status" value="1"/>
</dbReference>
<feature type="non-terminal residue" evidence="11">
    <location>
        <position position="1"/>
    </location>
</feature>
<evidence type="ECO:0000256" key="1">
    <source>
        <dbReference type="ARBA" id="ARBA00004572"/>
    </source>
</evidence>
<evidence type="ECO:0000256" key="6">
    <source>
        <dbReference type="ARBA" id="ARBA00022989"/>
    </source>
</evidence>
<comment type="similarity">
    <text evidence="9">Belongs to the Tom70 family.</text>
</comment>
<dbReference type="GO" id="GO:0008320">
    <property type="term" value="F:protein transmembrane transporter activity"/>
    <property type="evidence" value="ECO:0007669"/>
    <property type="project" value="TreeGrafter"/>
</dbReference>
<gene>
    <name evidence="11" type="ORF">B4U80_12657</name>
</gene>
<comment type="caution">
    <text evidence="11">The sequence shown here is derived from an EMBL/GenBank/DDBJ whole genome shotgun (WGS) entry which is preliminary data.</text>
</comment>
<reference evidence="11 12" key="1">
    <citation type="journal article" date="2018" name="Gigascience">
        <title>Genomes of trombidid mites reveal novel predicted allergens and laterally-transferred genes associated with secondary metabolism.</title>
        <authorList>
            <person name="Dong X."/>
            <person name="Chaisiri K."/>
            <person name="Xia D."/>
            <person name="Armstrong S.D."/>
            <person name="Fang Y."/>
            <person name="Donnelly M.J."/>
            <person name="Kadowaki T."/>
            <person name="McGarry J.W."/>
            <person name="Darby A.C."/>
            <person name="Makepeace B.L."/>
        </authorList>
    </citation>
    <scope>NUCLEOTIDE SEQUENCE [LARGE SCALE GENOMIC DNA]</scope>
    <source>
        <strain evidence="11">UoL-UT</strain>
    </source>
</reference>
<comment type="subcellular location">
    <subcellularLocation>
        <location evidence="1">Mitochondrion outer membrane</location>
        <topology evidence="1">Single-pass membrane protein</topology>
    </subcellularLocation>
</comment>
<evidence type="ECO:0000256" key="3">
    <source>
        <dbReference type="ARBA" id="ARBA00022737"/>
    </source>
</evidence>
<dbReference type="PANTHER" id="PTHR46208:SF1">
    <property type="entry name" value="MITOCHONDRIAL IMPORT RECEPTOR SUBUNIT TOM70"/>
    <property type="match status" value="1"/>
</dbReference>
<keyword evidence="12" id="KW-1185">Reference proteome</keyword>
<sequence length="149" mass="17283">DFSTVDCDIVVHTFICLANTKGKRLIKEGFGMDFALQCFERAISAMPEEEHEDIYYHRAKLYIESGQFNNARKDLKKSVECDANFIVAKCEHLRLKFELAFNTNKMKDKKNLLRKFDELSNEFNDSCTVFATYAEVLTLIGNYEEAIKK</sequence>
<evidence type="ECO:0000313" key="11">
    <source>
        <dbReference type="EMBL" id="RWR99741.1"/>
    </source>
</evidence>
<evidence type="ECO:0000256" key="10">
    <source>
        <dbReference type="PROSITE-ProRule" id="PRU00339"/>
    </source>
</evidence>
<name>A0A443Q9N0_9ACAR</name>
<keyword evidence="11" id="KW-0675">Receptor</keyword>
<evidence type="ECO:0000256" key="4">
    <source>
        <dbReference type="ARBA" id="ARBA00022787"/>
    </source>
</evidence>
<keyword evidence="8" id="KW-0472">Membrane</keyword>
<keyword evidence="7" id="KW-0496">Mitochondrion</keyword>
<dbReference type="AlphaFoldDB" id="A0A443Q9N0"/>
<evidence type="ECO:0000256" key="9">
    <source>
        <dbReference type="ARBA" id="ARBA00038030"/>
    </source>
</evidence>
<keyword evidence="3" id="KW-0677">Repeat</keyword>